<feature type="compositionally biased region" description="Basic and acidic residues" evidence="2">
    <location>
        <begin position="41"/>
        <end position="52"/>
    </location>
</feature>
<sequence>MTFQGERREEGGVKLENVREPEAKLHPHVLPRRSSPSCAESGDRGRSLKERRCDGLSHHWTWNLRVEEKGMASSEKAFLKSQTAGERETGKKPDRRTPICDKNIQDASLGDEKKDLGDKVKENQPLPIQSQPGVCWPCPEGTFVKLILKAGTGLDKPKEGSFCQVFIEASHEGPLSYPSSRWAEVELGGGDAEWDGVVDRGLETMLAGERAELRLSEGGTITVQLASFTEAKDSWEMSASEKWDLVLSNKERGSELYRAGAIAAAARRYARALRLLVVAAPPPDYDQIKAELHTNLAACQLRLHQPANAAQNCSKTLMLQPANPKALFRRGLAYDAMNDLEGAAQDLKGVLQVEPGNRAARRELDRVTERIRARDARLAQAMQKMFA</sequence>
<dbReference type="AlphaFoldDB" id="A0A6J1VKA1"/>
<feature type="region of interest" description="Disordered" evidence="2">
    <location>
        <begin position="73"/>
        <end position="111"/>
    </location>
</feature>
<keyword evidence="1" id="KW-0802">TPR repeat</keyword>
<organism evidence="3 4">
    <name type="scientific">Notechis scutatus</name>
    <name type="common">mainland tiger snake</name>
    <dbReference type="NCBI Taxonomy" id="8663"/>
    <lineage>
        <taxon>Eukaryota</taxon>
        <taxon>Metazoa</taxon>
        <taxon>Chordata</taxon>
        <taxon>Craniata</taxon>
        <taxon>Vertebrata</taxon>
        <taxon>Euteleostomi</taxon>
        <taxon>Lepidosauria</taxon>
        <taxon>Squamata</taxon>
        <taxon>Bifurcata</taxon>
        <taxon>Unidentata</taxon>
        <taxon>Episquamata</taxon>
        <taxon>Toxicofera</taxon>
        <taxon>Serpentes</taxon>
        <taxon>Colubroidea</taxon>
        <taxon>Elapidae</taxon>
        <taxon>Hydrophiinae</taxon>
        <taxon>Notechis</taxon>
    </lineage>
</organism>
<dbReference type="SUPFAM" id="SSF48452">
    <property type="entry name" value="TPR-like"/>
    <property type="match status" value="1"/>
</dbReference>
<feature type="repeat" description="TPR" evidence="1">
    <location>
        <begin position="324"/>
        <end position="357"/>
    </location>
</feature>
<dbReference type="Proteomes" id="UP000504612">
    <property type="component" value="Unplaced"/>
</dbReference>
<proteinExistence type="predicted"/>
<evidence type="ECO:0000256" key="1">
    <source>
        <dbReference type="PROSITE-ProRule" id="PRU00339"/>
    </source>
</evidence>
<dbReference type="PANTHER" id="PTHR46512:SF10">
    <property type="entry name" value="FK506-BINDING PROTEIN-LIKE"/>
    <property type="match status" value="1"/>
</dbReference>
<keyword evidence="3" id="KW-1185">Reference proteome</keyword>
<feature type="region of interest" description="Disordered" evidence="2">
    <location>
        <begin position="1"/>
        <end position="52"/>
    </location>
</feature>
<dbReference type="InterPro" id="IPR011990">
    <property type="entry name" value="TPR-like_helical_dom_sf"/>
</dbReference>
<dbReference type="SMART" id="SM00028">
    <property type="entry name" value="TPR"/>
    <property type="match status" value="2"/>
</dbReference>
<dbReference type="PANTHER" id="PTHR46512">
    <property type="entry name" value="PEPTIDYLPROLYL ISOMERASE"/>
    <property type="match status" value="1"/>
</dbReference>
<dbReference type="Gene3D" id="1.25.40.10">
    <property type="entry name" value="Tetratricopeptide repeat domain"/>
    <property type="match status" value="1"/>
</dbReference>
<dbReference type="PROSITE" id="PS50005">
    <property type="entry name" value="TPR"/>
    <property type="match status" value="1"/>
</dbReference>
<dbReference type="InterPro" id="IPR050754">
    <property type="entry name" value="FKBP4/5/8-like"/>
</dbReference>
<accession>A0A6J1VKA1</accession>
<dbReference type="SUPFAM" id="SSF54534">
    <property type="entry name" value="FKBP-like"/>
    <property type="match status" value="1"/>
</dbReference>
<protein>
    <submittedName>
        <fullName evidence="4">FK506-binding protein-like isoform X1</fullName>
    </submittedName>
</protein>
<evidence type="ECO:0000313" key="3">
    <source>
        <dbReference type="Proteomes" id="UP000504612"/>
    </source>
</evidence>
<dbReference type="GeneID" id="113425444"/>
<dbReference type="CTD" id="63943"/>
<dbReference type="RefSeq" id="XP_026543380.1">
    <property type="nucleotide sequence ID" value="XM_026687595.1"/>
</dbReference>
<gene>
    <name evidence="4" type="primary">FKBPL</name>
</gene>
<evidence type="ECO:0000256" key="2">
    <source>
        <dbReference type="SAM" id="MobiDB-lite"/>
    </source>
</evidence>
<evidence type="ECO:0000313" key="4">
    <source>
        <dbReference type="RefSeq" id="XP_026543380.1"/>
    </source>
</evidence>
<reference evidence="4" key="1">
    <citation type="submission" date="2025-08" db="UniProtKB">
        <authorList>
            <consortium name="RefSeq"/>
        </authorList>
    </citation>
    <scope>IDENTIFICATION</scope>
</reference>
<feature type="compositionally biased region" description="Basic and acidic residues" evidence="2">
    <location>
        <begin position="85"/>
        <end position="99"/>
    </location>
</feature>
<feature type="compositionally biased region" description="Basic and acidic residues" evidence="2">
    <location>
        <begin position="1"/>
        <end position="25"/>
    </location>
</feature>
<name>A0A6J1VKA1_9SAUR</name>
<dbReference type="KEGG" id="nss:113425444"/>
<dbReference type="InterPro" id="IPR019734">
    <property type="entry name" value="TPR_rpt"/>
</dbReference>